<keyword evidence="1" id="KW-1133">Transmembrane helix</keyword>
<feature type="transmembrane region" description="Helical" evidence="1">
    <location>
        <begin position="39"/>
        <end position="59"/>
    </location>
</feature>
<dbReference type="EMBL" id="SOAM01000001">
    <property type="protein sequence ID" value="TDS80019.1"/>
    <property type="molecule type" value="Genomic_DNA"/>
</dbReference>
<proteinExistence type="predicted"/>
<feature type="transmembrane region" description="Helical" evidence="1">
    <location>
        <begin position="7"/>
        <end position="27"/>
    </location>
</feature>
<keyword evidence="1" id="KW-0812">Transmembrane</keyword>
<name>A0A4R7FQX1_9MICO</name>
<accession>A0A4R7FQX1</accession>
<evidence type="ECO:0000313" key="3">
    <source>
        <dbReference type="Proteomes" id="UP000295344"/>
    </source>
</evidence>
<keyword evidence="1" id="KW-0472">Membrane</keyword>
<keyword evidence="3" id="KW-1185">Reference proteome</keyword>
<dbReference type="RefSeq" id="WP_133764652.1">
    <property type="nucleotide sequence ID" value="NZ_BAAARP010000001.1"/>
</dbReference>
<organism evidence="2 3">
    <name type="scientific">Amnibacterium kyonggiense</name>
    <dbReference type="NCBI Taxonomy" id="595671"/>
    <lineage>
        <taxon>Bacteria</taxon>
        <taxon>Bacillati</taxon>
        <taxon>Actinomycetota</taxon>
        <taxon>Actinomycetes</taxon>
        <taxon>Micrococcales</taxon>
        <taxon>Microbacteriaceae</taxon>
        <taxon>Amnibacterium</taxon>
    </lineage>
</organism>
<feature type="transmembrane region" description="Helical" evidence="1">
    <location>
        <begin position="79"/>
        <end position="105"/>
    </location>
</feature>
<dbReference type="Proteomes" id="UP000295344">
    <property type="component" value="Unassembled WGS sequence"/>
</dbReference>
<evidence type="ECO:0000313" key="2">
    <source>
        <dbReference type="EMBL" id="TDS80019.1"/>
    </source>
</evidence>
<reference evidence="2 3" key="1">
    <citation type="submission" date="2019-03" db="EMBL/GenBank/DDBJ databases">
        <title>Genomic Encyclopedia of Archaeal and Bacterial Type Strains, Phase II (KMG-II): from individual species to whole genera.</title>
        <authorList>
            <person name="Goeker M."/>
        </authorList>
    </citation>
    <scope>NUCLEOTIDE SEQUENCE [LARGE SCALE GENOMIC DNA]</scope>
    <source>
        <strain evidence="2 3">DSM 24782</strain>
    </source>
</reference>
<comment type="caution">
    <text evidence="2">The sequence shown here is derived from an EMBL/GenBank/DDBJ whole genome shotgun (WGS) entry which is preliminary data.</text>
</comment>
<dbReference type="AlphaFoldDB" id="A0A4R7FQX1"/>
<dbReference type="Pfam" id="PF11377">
    <property type="entry name" value="DUF3180"/>
    <property type="match status" value="1"/>
</dbReference>
<feature type="transmembrane region" description="Helical" evidence="1">
    <location>
        <begin position="120"/>
        <end position="140"/>
    </location>
</feature>
<sequence>MRRTSPVALVGIAIAGGVIGWLLQVALAAGGTPSYQPPATLYSVLFILAFGLILLGRPVRRLVRGTANRPVDPFYAMRVLVLAKASSLAGALLVGVAVAFLGYAVSRTGSFAVPAFWPDLLTGVGALALCAAGLVVEWWCRIPPQDPADRPDRTLEQR</sequence>
<evidence type="ECO:0000256" key="1">
    <source>
        <dbReference type="SAM" id="Phobius"/>
    </source>
</evidence>
<gene>
    <name evidence="2" type="ORF">CLV52_0570</name>
</gene>
<protein>
    <submittedName>
        <fullName evidence="2">Uncharacterized protein DUF3180</fullName>
    </submittedName>
</protein>
<dbReference type="InterPro" id="IPR021517">
    <property type="entry name" value="DUF3180"/>
</dbReference>